<dbReference type="STRING" id="39947.A0A0P0WIY4"/>
<reference evidence="4" key="1">
    <citation type="journal article" date="2005" name="Nature">
        <title>The map-based sequence of the rice genome.</title>
        <authorList>
            <consortium name="International rice genome sequencing project (IRGSP)"/>
            <person name="Matsumoto T."/>
            <person name="Wu J."/>
            <person name="Kanamori H."/>
            <person name="Katayose Y."/>
            <person name="Fujisawa M."/>
            <person name="Namiki N."/>
            <person name="Mizuno H."/>
            <person name="Yamamoto K."/>
            <person name="Antonio B.A."/>
            <person name="Baba T."/>
            <person name="Sakata K."/>
            <person name="Nagamura Y."/>
            <person name="Aoki H."/>
            <person name="Arikawa K."/>
            <person name="Arita K."/>
            <person name="Bito T."/>
            <person name="Chiden Y."/>
            <person name="Fujitsuka N."/>
            <person name="Fukunaka R."/>
            <person name="Hamada M."/>
            <person name="Harada C."/>
            <person name="Hayashi A."/>
            <person name="Hijishita S."/>
            <person name="Honda M."/>
            <person name="Hosokawa S."/>
            <person name="Ichikawa Y."/>
            <person name="Idonuma A."/>
            <person name="Iijima M."/>
            <person name="Ikeda M."/>
            <person name="Ikeno M."/>
            <person name="Ito K."/>
            <person name="Ito S."/>
            <person name="Ito T."/>
            <person name="Ito Y."/>
            <person name="Ito Y."/>
            <person name="Iwabuchi A."/>
            <person name="Kamiya K."/>
            <person name="Karasawa W."/>
            <person name="Kurita K."/>
            <person name="Katagiri S."/>
            <person name="Kikuta A."/>
            <person name="Kobayashi H."/>
            <person name="Kobayashi N."/>
            <person name="Machita K."/>
            <person name="Maehara T."/>
            <person name="Masukawa M."/>
            <person name="Mizubayashi T."/>
            <person name="Mukai Y."/>
            <person name="Nagasaki H."/>
            <person name="Nagata Y."/>
            <person name="Naito S."/>
            <person name="Nakashima M."/>
            <person name="Nakama Y."/>
            <person name="Nakamichi Y."/>
            <person name="Nakamura M."/>
            <person name="Meguro A."/>
            <person name="Negishi M."/>
            <person name="Ohta I."/>
            <person name="Ohta T."/>
            <person name="Okamoto M."/>
            <person name="Ono N."/>
            <person name="Saji S."/>
            <person name="Sakaguchi M."/>
            <person name="Sakai K."/>
            <person name="Shibata M."/>
            <person name="Shimokawa T."/>
            <person name="Song J."/>
            <person name="Takazaki Y."/>
            <person name="Terasawa K."/>
            <person name="Tsugane M."/>
            <person name="Tsuji K."/>
            <person name="Ueda S."/>
            <person name="Waki K."/>
            <person name="Yamagata H."/>
            <person name="Yamamoto M."/>
            <person name="Yamamoto S."/>
            <person name="Yamane H."/>
            <person name="Yoshiki S."/>
            <person name="Yoshihara R."/>
            <person name="Yukawa K."/>
            <person name="Zhong H."/>
            <person name="Yano M."/>
            <person name="Yuan Q."/>
            <person name="Ouyang S."/>
            <person name="Liu J."/>
            <person name="Jones K.M."/>
            <person name="Gansberger K."/>
            <person name="Moffat K."/>
            <person name="Hill J."/>
            <person name="Bera J."/>
            <person name="Fadrosh D."/>
            <person name="Jin S."/>
            <person name="Johri S."/>
            <person name="Kim M."/>
            <person name="Overton L."/>
            <person name="Reardon M."/>
            <person name="Tsitrin T."/>
            <person name="Vuong H."/>
            <person name="Weaver B."/>
            <person name="Ciecko A."/>
            <person name="Tallon L."/>
            <person name="Jackson J."/>
            <person name="Pai G."/>
            <person name="Aken S.V."/>
            <person name="Utterback T."/>
            <person name="Reidmuller S."/>
            <person name="Feldblyum T."/>
            <person name="Hsiao J."/>
            <person name="Zismann V."/>
            <person name="Iobst S."/>
            <person name="de Vazeille A.R."/>
            <person name="Buell C.R."/>
            <person name="Ying K."/>
            <person name="Li Y."/>
            <person name="Lu T."/>
            <person name="Huang Y."/>
            <person name="Zhao Q."/>
            <person name="Feng Q."/>
            <person name="Zhang L."/>
            <person name="Zhu J."/>
            <person name="Weng Q."/>
            <person name="Mu J."/>
            <person name="Lu Y."/>
            <person name="Fan D."/>
            <person name="Liu Y."/>
            <person name="Guan J."/>
            <person name="Zhang Y."/>
            <person name="Yu S."/>
            <person name="Liu X."/>
            <person name="Zhang Y."/>
            <person name="Hong G."/>
            <person name="Han B."/>
            <person name="Choisne N."/>
            <person name="Demange N."/>
            <person name="Orjeda G."/>
            <person name="Samain S."/>
            <person name="Cattolico L."/>
            <person name="Pelletier E."/>
            <person name="Couloux A."/>
            <person name="Segurens B."/>
            <person name="Wincker P."/>
            <person name="D'Hont A."/>
            <person name="Scarpelli C."/>
            <person name="Weissenbach J."/>
            <person name="Salanoubat M."/>
            <person name="Quetier F."/>
            <person name="Yu Y."/>
            <person name="Kim H.R."/>
            <person name="Rambo T."/>
            <person name="Currie J."/>
            <person name="Collura K."/>
            <person name="Luo M."/>
            <person name="Yang T."/>
            <person name="Ammiraju J.S.S."/>
            <person name="Engler F."/>
            <person name="Soderlund C."/>
            <person name="Wing R.A."/>
            <person name="Palmer L.E."/>
            <person name="de la Bastide M."/>
            <person name="Spiegel L."/>
            <person name="Nascimento L."/>
            <person name="Zutavern T."/>
            <person name="O'Shaughnessy A."/>
            <person name="Dike S."/>
            <person name="Dedhia N."/>
            <person name="Preston R."/>
            <person name="Balija V."/>
            <person name="McCombie W.R."/>
            <person name="Chow T."/>
            <person name="Chen H."/>
            <person name="Chung M."/>
            <person name="Chen C."/>
            <person name="Shaw J."/>
            <person name="Wu H."/>
            <person name="Hsiao K."/>
            <person name="Chao Y."/>
            <person name="Chu M."/>
            <person name="Cheng C."/>
            <person name="Hour A."/>
            <person name="Lee P."/>
            <person name="Lin S."/>
            <person name="Lin Y."/>
            <person name="Liou J."/>
            <person name="Liu S."/>
            <person name="Hsing Y."/>
            <person name="Raghuvanshi S."/>
            <person name="Mohanty A."/>
            <person name="Bharti A.K."/>
            <person name="Gaur A."/>
            <person name="Gupta V."/>
            <person name="Kumar D."/>
            <person name="Ravi V."/>
            <person name="Vij S."/>
            <person name="Kapur A."/>
            <person name="Khurana P."/>
            <person name="Khurana P."/>
            <person name="Khurana J.P."/>
            <person name="Tyagi A.K."/>
            <person name="Gaikwad K."/>
            <person name="Singh A."/>
            <person name="Dalal V."/>
            <person name="Srivastava S."/>
            <person name="Dixit A."/>
            <person name="Pal A.K."/>
            <person name="Ghazi I.A."/>
            <person name="Yadav M."/>
            <person name="Pandit A."/>
            <person name="Bhargava A."/>
            <person name="Sureshbabu K."/>
            <person name="Batra K."/>
            <person name="Sharma T.R."/>
            <person name="Mohapatra T."/>
            <person name="Singh N.K."/>
            <person name="Messing J."/>
            <person name="Nelson A.B."/>
            <person name="Fuks G."/>
            <person name="Kavchok S."/>
            <person name="Keizer G."/>
            <person name="Linton E."/>
            <person name="Llaca V."/>
            <person name="Song R."/>
            <person name="Tanyolac B."/>
            <person name="Young S."/>
            <person name="Ho-Il K."/>
            <person name="Hahn J.H."/>
            <person name="Sangsakoo G."/>
            <person name="Vanavichit A."/>
            <person name="de Mattos Luiz.A.T."/>
            <person name="Zimmer P.D."/>
            <person name="Malone G."/>
            <person name="Dellagostin O."/>
            <person name="de Oliveira A.C."/>
            <person name="Bevan M."/>
            <person name="Bancroft I."/>
            <person name="Minx P."/>
            <person name="Cordum H."/>
            <person name="Wilson R."/>
            <person name="Cheng Z."/>
            <person name="Jin W."/>
            <person name="Jiang J."/>
            <person name="Leong S.A."/>
            <person name="Iwama H."/>
            <person name="Gojobori T."/>
            <person name="Itoh T."/>
            <person name="Niimura Y."/>
            <person name="Fujii Y."/>
            <person name="Habara T."/>
            <person name="Sakai H."/>
            <person name="Sato Y."/>
            <person name="Wilson G."/>
            <person name="Kumar K."/>
            <person name="McCouch S."/>
            <person name="Juretic N."/>
            <person name="Hoen D."/>
            <person name="Wright S."/>
            <person name="Bruskiewich R."/>
            <person name="Bureau T."/>
            <person name="Miyao A."/>
            <person name="Hirochika H."/>
            <person name="Nishikawa T."/>
            <person name="Kadowaki K."/>
            <person name="Sugiura M."/>
            <person name="Burr B."/>
            <person name="Sasaki T."/>
        </authorList>
    </citation>
    <scope>NUCLEOTIDE SEQUENCE [LARGE SCALE GENOMIC DNA]</scope>
    <source>
        <strain evidence="4">cv. Nipponbare</strain>
    </source>
</reference>
<evidence type="ECO:0000313" key="3">
    <source>
        <dbReference type="EMBL" id="BAS92622.1"/>
    </source>
</evidence>
<dbReference type="PaxDb" id="39947-A0A0P0WIY4"/>
<sequence length="145" mass="16762">MIDMVSVIEELSGLTSRELGEMLKESENFVLQEKTEDGGTKQVDMEKLVSSLPLHLLAVCLELERGSDLAYVLRGMRFLHSLSELSARHTRLEQVYFFQYFTQASPFYPQIIHFFSFESRYALSILFLSSLYCFISLYCFCSLVL</sequence>
<reference evidence="3 4" key="3">
    <citation type="journal article" date="2013" name="Rice">
        <title>Improvement of the Oryza sativa Nipponbare reference genome using next generation sequence and optical map data.</title>
        <authorList>
            <person name="Kawahara Y."/>
            <person name="de la Bastide M."/>
            <person name="Hamilton J.P."/>
            <person name="Kanamori H."/>
            <person name="McCombie W.R."/>
            <person name="Ouyang S."/>
            <person name="Schwartz D.C."/>
            <person name="Tanaka T."/>
            <person name="Wu J."/>
            <person name="Zhou S."/>
            <person name="Childs K.L."/>
            <person name="Davidson R.M."/>
            <person name="Lin H."/>
            <person name="Quesada-Ocampo L."/>
            <person name="Vaillancourt B."/>
            <person name="Sakai H."/>
            <person name="Lee S.S."/>
            <person name="Kim J."/>
            <person name="Numa H."/>
            <person name="Itoh T."/>
            <person name="Buell C.R."/>
            <person name="Matsumoto T."/>
        </authorList>
    </citation>
    <scope>NUCLEOTIDE SEQUENCE [LARGE SCALE GENOMIC DNA]</scope>
    <source>
        <strain evidence="4">cv. Nipponbare</strain>
    </source>
</reference>
<dbReference type="Pfam" id="PF25246">
    <property type="entry name" value="Nodulin_N"/>
    <property type="match status" value="1"/>
</dbReference>
<dbReference type="InterPro" id="IPR057287">
    <property type="entry name" value="Ndx_N"/>
</dbReference>
<evidence type="ECO:0007829" key="5">
    <source>
        <dbReference type="PeptideAtlas" id="A0A0P0WIY4"/>
    </source>
</evidence>
<feature type="domain" description="Nodulin homeobox N-terminal" evidence="2">
    <location>
        <begin position="1"/>
        <end position="96"/>
    </location>
</feature>
<evidence type="ECO:0000256" key="1">
    <source>
        <dbReference type="SAM" id="Phobius"/>
    </source>
</evidence>
<name>A0A0P0WIY4_ORYSJ</name>
<keyword evidence="1" id="KW-0812">Transmembrane</keyword>
<dbReference type="AlphaFoldDB" id="A0A0P0WIY4"/>
<evidence type="ECO:0007829" key="6">
    <source>
        <dbReference type="ProteomicsDB" id="A0A0P0WIY4"/>
    </source>
</evidence>
<evidence type="ECO:0000259" key="2">
    <source>
        <dbReference type="Pfam" id="PF25246"/>
    </source>
</evidence>
<dbReference type="InterPro" id="IPR039325">
    <property type="entry name" value="NDX"/>
</dbReference>
<dbReference type="InParanoid" id="A0A0P0WIY4"/>
<dbReference type="ExpressionAtlas" id="A0A0P0WIY4">
    <property type="expression patterns" value="baseline and differential"/>
</dbReference>
<feature type="transmembrane region" description="Helical" evidence="1">
    <location>
        <begin position="121"/>
        <end position="144"/>
    </location>
</feature>
<protein>
    <submittedName>
        <fullName evidence="3">Os05g0188600 protein</fullName>
    </submittedName>
</protein>
<dbReference type="GO" id="GO:0009908">
    <property type="term" value="P:flower development"/>
    <property type="evidence" value="ECO:0007669"/>
    <property type="project" value="InterPro"/>
</dbReference>
<proteinExistence type="evidence at protein level"/>
<dbReference type="PANTHER" id="PTHR35743:SF1">
    <property type="entry name" value="NODULIN HOMEOBOX"/>
    <property type="match status" value="1"/>
</dbReference>
<dbReference type="Gramene" id="Os05t0188600-01">
    <property type="protein sequence ID" value="Os05t0188600-01"/>
    <property type="gene ID" value="Os05g0188600"/>
</dbReference>
<keyword evidence="1" id="KW-0472">Membrane</keyword>
<reference evidence="3 4" key="2">
    <citation type="journal article" date="2013" name="Plant Cell Physiol.">
        <title>Rice Annotation Project Database (RAP-DB): an integrative and interactive database for rice genomics.</title>
        <authorList>
            <person name="Sakai H."/>
            <person name="Lee S.S."/>
            <person name="Tanaka T."/>
            <person name="Numa H."/>
            <person name="Kim J."/>
            <person name="Kawahara Y."/>
            <person name="Wakimoto H."/>
            <person name="Yang C.C."/>
            <person name="Iwamoto M."/>
            <person name="Abe T."/>
            <person name="Yamada Y."/>
            <person name="Muto A."/>
            <person name="Inokuchi H."/>
            <person name="Ikemura T."/>
            <person name="Matsumoto T."/>
            <person name="Sasaki T."/>
            <person name="Itoh T."/>
        </authorList>
    </citation>
    <scope>NUCLEOTIDE SEQUENCE [LARGE SCALE GENOMIC DNA]</scope>
    <source>
        <strain evidence="4">cv. Nipponbare</strain>
    </source>
</reference>
<gene>
    <name evidence="3" type="ordered locus">Os05g0188600</name>
    <name evidence="3" type="ORF">OSNPB_050188600</name>
</gene>
<dbReference type="PANTHER" id="PTHR35743">
    <property type="entry name" value="NODULIN HOMEOBOX"/>
    <property type="match status" value="1"/>
</dbReference>
<keyword evidence="4" id="KW-1185">Reference proteome</keyword>
<keyword evidence="5 6" id="KW-1267">Proteomics identification</keyword>
<keyword evidence="1" id="KW-1133">Transmembrane helix</keyword>
<organism evidence="3 4">
    <name type="scientific">Oryza sativa subsp. japonica</name>
    <name type="common">Rice</name>
    <dbReference type="NCBI Taxonomy" id="39947"/>
    <lineage>
        <taxon>Eukaryota</taxon>
        <taxon>Viridiplantae</taxon>
        <taxon>Streptophyta</taxon>
        <taxon>Embryophyta</taxon>
        <taxon>Tracheophyta</taxon>
        <taxon>Spermatophyta</taxon>
        <taxon>Magnoliopsida</taxon>
        <taxon>Liliopsida</taxon>
        <taxon>Poales</taxon>
        <taxon>Poaceae</taxon>
        <taxon>BOP clade</taxon>
        <taxon>Oryzoideae</taxon>
        <taxon>Oryzeae</taxon>
        <taxon>Oryzinae</taxon>
        <taxon>Oryza</taxon>
        <taxon>Oryza sativa</taxon>
    </lineage>
</organism>
<dbReference type="Proteomes" id="UP000059680">
    <property type="component" value="Chromosome 5"/>
</dbReference>
<evidence type="ECO:0000313" key="4">
    <source>
        <dbReference type="Proteomes" id="UP000059680"/>
    </source>
</evidence>
<accession>A0A0P0WIY4</accession>
<dbReference type="GO" id="GO:0003697">
    <property type="term" value="F:single-stranded DNA binding"/>
    <property type="evidence" value="ECO:0007669"/>
    <property type="project" value="InterPro"/>
</dbReference>
<dbReference type="FunCoup" id="A0A0P0WIY4">
    <property type="interactions" value="24"/>
</dbReference>
<dbReference type="EMBL" id="AP014961">
    <property type="protein sequence ID" value="BAS92622.1"/>
    <property type="molecule type" value="Genomic_DNA"/>
</dbReference>